<dbReference type="InterPro" id="IPR015910">
    <property type="entry name" value="I/U_nuclsd_hydro_CS"/>
</dbReference>
<evidence type="ECO:0000256" key="3">
    <source>
        <dbReference type="SAM" id="MobiDB-lite"/>
    </source>
</evidence>
<evidence type="ECO:0000256" key="2">
    <source>
        <dbReference type="ARBA" id="ARBA00023295"/>
    </source>
</evidence>
<dbReference type="PROSITE" id="PS01247">
    <property type="entry name" value="IUNH"/>
    <property type="match status" value="1"/>
</dbReference>
<evidence type="ECO:0000313" key="6">
    <source>
        <dbReference type="Proteomes" id="UP000234662"/>
    </source>
</evidence>
<dbReference type="InterPro" id="IPR023186">
    <property type="entry name" value="IUNH"/>
</dbReference>
<dbReference type="GO" id="GO:0008477">
    <property type="term" value="F:purine nucleosidase activity"/>
    <property type="evidence" value="ECO:0007669"/>
    <property type="project" value="TreeGrafter"/>
</dbReference>
<comment type="caution">
    <text evidence="5">The sequence shown here is derived from an EMBL/GenBank/DDBJ whole genome shotgun (WGS) entry which is preliminary data.</text>
</comment>
<dbReference type="InterPro" id="IPR001910">
    <property type="entry name" value="Inosine/uridine_hydrolase_dom"/>
</dbReference>
<dbReference type="PANTHER" id="PTHR12304:SF4">
    <property type="entry name" value="URIDINE NUCLEOSIDASE"/>
    <property type="match status" value="1"/>
</dbReference>
<dbReference type="GO" id="GO:0006152">
    <property type="term" value="P:purine nucleoside catabolic process"/>
    <property type="evidence" value="ECO:0007669"/>
    <property type="project" value="TreeGrafter"/>
</dbReference>
<dbReference type="AlphaFoldDB" id="A0A2I1R4T0"/>
<dbReference type="EMBL" id="PKJC01000016">
    <property type="protein sequence ID" value="PKZ64133.1"/>
    <property type="molecule type" value="Genomic_DNA"/>
</dbReference>
<feature type="domain" description="Inosine/uridine-preferring nucleoside hydrolase" evidence="4">
    <location>
        <begin position="5"/>
        <end position="303"/>
    </location>
</feature>
<organism evidence="5 6">
    <name type="scientific">Gordonia terrae</name>
    <dbReference type="NCBI Taxonomy" id="2055"/>
    <lineage>
        <taxon>Bacteria</taxon>
        <taxon>Bacillati</taxon>
        <taxon>Actinomycetota</taxon>
        <taxon>Actinomycetes</taxon>
        <taxon>Mycobacteriales</taxon>
        <taxon>Gordoniaceae</taxon>
        <taxon>Gordonia</taxon>
    </lineage>
</organism>
<feature type="region of interest" description="Disordered" evidence="3">
    <location>
        <begin position="312"/>
        <end position="331"/>
    </location>
</feature>
<evidence type="ECO:0000259" key="4">
    <source>
        <dbReference type="Pfam" id="PF01156"/>
    </source>
</evidence>
<sequence>MSRPVILDVDTGNDDAVAIVIAALHPQIELLGCTTVAGNLPLEATTDNTLRVLDAIGRPDVAVHAGMGHPLAPGPQPAGTDSTLEDFHQTTLPVGRSGLKAASSNGVEWLIETLRQTSRPITLIPLAPLTNIATALTIAPDIRDAVAEVVLMGGGWKFGNRTAAAEFNIYADAVAANLVLRSGIRNLTVVPLDATHQVPVRRIDVGRYAAAGTPAGLVVSRLLDHYLRGYETSGSGDTGAPVHDALCVAYVIDPAVLGTEEVYVEVDTVSPSNYGRTTVDVRQPTDASANCRFAMHADVERFHRVLDEIVGSELRPPTPHNREDGIDRRPE</sequence>
<dbReference type="Pfam" id="PF01156">
    <property type="entry name" value="IU_nuc_hydro"/>
    <property type="match status" value="1"/>
</dbReference>
<keyword evidence="1" id="KW-0378">Hydrolase</keyword>
<dbReference type="Proteomes" id="UP000234662">
    <property type="component" value="Unassembled WGS sequence"/>
</dbReference>
<evidence type="ECO:0000313" key="5">
    <source>
        <dbReference type="EMBL" id="PKZ64133.1"/>
    </source>
</evidence>
<feature type="compositionally biased region" description="Basic and acidic residues" evidence="3">
    <location>
        <begin position="320"/>
        <end position="331"/>
    </location>
</feature>
<keyword evidence="2" id="KW-0326">Glycosidase</keyword>
<dbReference type="InterPro" id="IPR036452">
    <property type="entry name" value="Ribo_hydro-like"/>
</dbReference>
<name>A0A2I1R4T0_9ACTN</name>
<gene>
    <name evidence="5" type="ORF">CYJ73_18580</name>
</gene>
<accession>A0A2I1R4T0</accession>
<dbReference type="Gene3D" id="3.90.245.10">
    <property type="entry name" value="Ribonucleoside hydrolase-like"/>
    <property type="match status" value="1"/>
</dbReference>
<protein>
    <recommendedName>
        <fullName evidence="4">Inosine/uridine-preferring nucleoside hydrolase domain-containing protein</fullName>
    </recommendedName>
</protein>
<reference evidence="5 6" key="1">
    <citation type="submission" date="2017-12" db="EMBL/GenBank/DDBJ databases">
        <title>Phylogenetic diversity of female urinary microbiome.</title>
        <authorList>
            <person name="Thomas-White K."/>
            <person name="Wolfe A.J."/>
        </authorList>
    </citation>
    <scope>NUCLEOTIDE SEQUENCE [LARGE SCALE GENOMIC DNA]</scope>
    <source>
        <strain evidence="5 6">UMB0777</strain>
    </source>
</reference>
<dbReference type="PANTHER" id="PTHR12304">
    <property type="entry name" value="INOSINE-URIDINE PREFERRING NUCLEOSIDE HYDROLASE"/>
    <property type="match status" value="1"/>
</dbReference>
<dbReference type="SUPFAM" id="SSF53590">
    <property type="entry name" value="Nucleoside hydrolase"/>
    <property type="match status" value="1"/>
</dbReference>
<dbReference type="RefSeq" id="WP_101821312.1">
    <property type="nucleotide sequence ID" value="NZ_PKJC01000016.1"/>
</dbReference>
<dbReference type="GO" id="GO:0045437">
    <property type="term" value="F:uridine nucleosidase activity"/>
    <property type="evidence" value="ECO:0007669"/>
    <property type="project" value="UniProtKB-ARBA"/>
</dbReference>
<proteinExistence type="predicted"/>
<evidence type="ECO:0000256" key="1">
    <source>
        <dbReference type="ARBA" id="ARBA00022801"/>
    </source>
</evidence>
<dbReference type="GO" id="GO:0005829">
    <property type="term" value="C:cytosol"/>
    <property type="evidence" value="ECO:0007669"/>
    <property type="project" value="TreeGrafter"/>
</dbReference>